<dbReference type="InterPro" id="IPR001279">
    <property type="entry name" value="Metallo-B-lactamas"/>
</dbReference>
<dbReference type="RefSeq" id="WP_107939994.1">
    <property type="nucleotide sequence ID" value="NZ_QANS01000003.1"/>
</dbReference>
<protein>
    <submittedName>
        <fullName evidence="2">MBL fold metallo-hydrolase</fullName>
    </submittedName>
</protein>
<dbReference type="InterPro" id="IPR050114">
    <property type="entry name" value="UPF0173_UPF0282_UlaG_hydrolase"/>
</dbReference>
<feature type="domain" description="Metallo-beta-lactamase" evidence="1">
    <location>
        <begin position="62"/>
        <end position="278"/>
    </location>
</feature>
<name>A0A2T5MFT8_9GAMM</name>
<accession>A0A2T5MFT8</accession>
<dbReference type="OrthoDB" id="9789133at2"/>
<organism evidence="2 3">
    <name type="scientific">Stenotrophobium rhamnosiphilum</name>
    <dbReference type="NCBI Taxonomy" id="2029166"/>
    <lineage>
        <taxon>Bacteria</taxon>
        <taxon>Pseudomonadati</taxon>
        <taxon>Pseudomonadota</taxon>
        <taxon>Gammaproteobacteria</taxon>
        <taxon>Nevskiales</taxon>
        <taxon>Nevskiaceae</taxon>
        <taxon>Stenotrophobium</taxon>
    </lineage>
</organism>
<dbReference type="PANTHER" id="PTHR43546">
    <property type="entry name" value="UPF0173 METAL-DEPENDENT HYDROLASE MJ1163-RELATED"/>
    <property type="match status" value="1"/>
</dbReference>
<dbReference type="InterPro" id="IPR036866">
    <property type="entry name" value="RibonucZ/Hydroxyglut_hydro"/>
</dbReference>
<evidence type="ECO:0000313" key="3">
    <source>
        <dbReference type="Proteomes" id="UP000244248"/>
    </source>
</evidence>
<dbReference type="Proteomes" id="UP000244248">
    <property type="component" value="Unassembled WGS sequence"/>
</dbReference>
<dbReference type="CDD" id="cd06262">
    <property type="entry name" value="metallo-hydrolase-like_MBL-fold"/>
    <property type="match status" value="1"/>
</dbReference>
<keyword evidence="2" id="KW-0378">Hydrolase</keyword>
<keyword evidence="3" id="KW-1185">Reference proteome</keyword>
<dbReference type="Pfam" id="PF00753">
    <property type="entry name" value="Lactamase_B"/>
    <property type="match status" value="1"/>
</dbReference>
<dbReference type="PANTHER" id="PTHR43546:SF3">
    <property type="entry name" value="UPF0173 METAL-DEPENDENT HYDROLASE MJ1163"/>
    <property type="match status" value="1"/>
</dbReference>
<evidence type="ECO:0000259" key="1">
    <source>
        <dbReference type="SMART" id="SM00849"/>
    </source>
</evidence>
<proteinExistence type="predicted"/>
<dbReference type="GO" id="GO:0016787">
    <property type="term" value="F:hydrolase activity"/>
    <property type="evidence" value="ECO:0007669"/>
    <property type="project" value="UniProtKB-KW"/>
</dbReference>
<dbReference type="SUPFAM" id="SSF56281">
    <property type="entry name" value="Metallo-hydrolase/oxidoreductase"/>
    <property type="match status" value="1"/>
</dbReference>
<sequence>MTSKKKRRPILRFFVLLLVLIGALIAGAFHYRPGMEQVAAHRYPDPTPKQLVAPALYATWFGTTAVLISDGEHAVMVDPFFTRPPGFIKMLSNQPIEPDEALIKRWLDGAGIKKLDAVLVSHSHYDHAMDAGIVAKLTGAPLFGSTSTAFIGRGNGLPVTQLRVVKPGEDMKVGPFTITFIRSKHAGATGGNPTGDIQEALTPPARYLDYKQGGTYAILIQHPRGSVLHHGSAGTLDGELAGRKADVTFLGIAIRGDMESYLHETVDAVGSTRVIPTHWDDFTLPLDEPLKPFPVGIRLEAFFADMAKLRPNVKVETLEPGRRVVLFPKE</sequence>
<reference evidence="2 3" key="1">
    <citation type="submission" date="2018-04" db="EMBL/GenBank/DDBJ databases">
        <title>Novel species isolated from glacier.</title>
        <authorList>
            <person name="Liu Q."/>
            <person name="Xin Y.-H."/>
        </authorList>
    </citation>
    <scope>NUCLEOTIDE SEQUENCE [LARGE SCALE GENOMIC DNA]</scope>
    <source>
        <strain evidence="2 3">GT1R17</strain>
    </source>
</reference>
<dbReference type="SMART" id="SM00849">
    <property type="entry name" value="Lactamase_B"/>
    <property type="match status" value="1"/>
</dbReference>
<evidence type="ECO:0000313" key="2">
    <source>
        <dbReference type="EMBL" id="PTU31451.1"/>
    </source>
</evidence>
<dbReference type="AlphaFoldDB" id="A0A2T5MFT8"/>
<comment type="caution">
    <text evidence="2">The sequence shown here is derived from an EMBL/GenBank/DDBJ whole genome shotgun (WGS) entry which is preliminary data.</text>
</comment>
<dbReference type="Gene3D" id="3.60.15.10">
    <property type="entry name" value="Ribonuclease Z/Hydroxyacylglutathione hydrolase-like"/>
    <property type="match status" value="1"/>
</dbReference>
<dbReference type="EMBL" id="QANS01000003">
    <property type="protein sequence ID" value="PTU31451.1"/>
    <property type="molecule type" value="Genomic_DNA"/>
</dbReference>
<gene>
    <name evidence="2" type="ORF">CJD38_08915</name>
</gene>